<dbReference type="Pfam" id="PF01124">
    <property type="entry name" value="MAPEG"/>
    <property type="match status" value="1"/>
</dbReference>
<dbReference type="AlphaFoldDB" id="A0A975ZN78"/>
<dbReference type="Gene3D" id="1.20.120.550">
    <property type="entry name" value="Membrane associated eicosanoid/glutathione metabolism-like domain"/>
    <property type="match status" value="1"/>
</dbReference>
<evidence type="ECO:0000256" key="5">
    <source>
        <dbReference type="SAM" id="Phobius"/>
    </source>
</evidence>
<evidence type="ECO:0000256" key="4">
    <source>
        <dbReference type="ARBA" id="ARBA00023136"/>
    </source>
</evidence>
<dbReference type="SUPFAM" id="SSF161084">
    <property type="entry name" value="MAPEG domain-like"/>
    <property type="match status" value="1"/>
</dbReference>
<gene>
    <name evidence="6" type="ORF">SAMN04487940_105207</name>
</gene>
<keyword evidence="3 5" id="KW-1133">Transmembrane helix</keyword>
<dbReference type="PANTHER" id="PTHR35371:SF1">
    <property type="entry name" value="BLR7753 PROTEIN"/>
    <property type="match status" value="1"/>
</dbReference>
<evidence type="ECO:0000256" key="1">
    <source>
        <dbReference type="ARBA" id="ARBA00004370"/>
    </source>
</evidence>
<dbReference type="InterPro" id="IPR023352">
    <property type="entry name" value="MAPEG-like_dom_sf"/>
</dbReference>
<dbReference type="EMBL" id="FNYY01000005">
    <property type="protein sequence ID" value="SEJ39404.1"/>
    <property type="molecule type" value="Genomic_DNA"/>
</dbReference>
<accession>A0A975ZN78</accession>
<evidence type="ECO:0000256" key="2">
    <source>
        <dbReference type="ARBA" id="ARBA00022692"/>
    </source>
</evidence>
<dbReference type="GeneID" id="80818173"/>
<keyword evidence="4 5" id="KW-0472">Membrane</keyword>
<dbReference type="Proteomes" id="UP000182932">
    <property type="component" value="Unassembled WGS sequence"/>
</dbReference>
<comment type="subcellular location">
    <subcellularLocation>
        <location evidence="1">Membrane</location>
    </subcellularLocation>
</comment>
<organism evidence="6 7">
    <name type="scientific">Marinovum algicola</name>
    <dbReference type="NCBI Taxonomy" id="42444"/>
    <lineage>
        <taxon>Bacteria</taxon>
        <taxon>Pseudomonadati</taxon>
        <taxon>Pseudomonadota</taxon>
        <taxon>Alphaproteobacteria</taxon>
        <taxon>Rhodobacterales</taxon>
        <taxon>Roseobacteraceae</taxon>
        <taxon>Marinovum</taxon>
    </lineage>
</organism>
<dbReference type="RefSeq" id="WP_074836323.1">
    <property type="nucleotide sequence ID" value="NZ_CATLQZ010000008.1"/>
</dbReference>
<protein>
    <submittedName>
        <fullName evidence="6">MAPEG family protein</fullName>
    </submittedName>
</protein>
<dbReference type="GO" id="GO:0016020">
    <property type="term" value="C:membrane"/>
    <property type="evidence" value="ECO:0007669"/>
    <property type="project" value="UniProtKB-SubCell"/>
</dbReference>
<sequence>MTPELTALTLAALLQIGQIALMAVPANLELGPGKTLSPRDRPRLGGALEDQVSLRTARLYRAMNNHFESLILFAIATLVVTFADRASGVTAAASGLYLVARLLYIPAYAFGWVPWRSLFWALGLVAILTLLVAALL</sequence>
<feature type="transmembrane region" description="Helical" evidence="5">
    <location>
        <begin position="118"/>
        <end position="135"/>
    </location>
</feature>
<comment type="caution">
    <text evidence="6">The sequence shown here is derived from an EMBL/GenBank/DDBJ whole genome shotgun (WGS) entry which is preliminary data.</text>
</comment>
<reference evidence="6 7" key="1">
    <citation type="submission" date="2016-10" db="EMBL/GenBank/DDBJ databases">
        <authorList>
            <person name="Varghese N."/>
            <person name="Submissions S."/>
        </authorList>
    </citation>
    <scope>NUCLEOTIDE SEQUENCE [LARGE SCALE GENOMIC DNA]</scope>
    <source>
        <strain evidence="6 7">FF3</strain>
    </source>
</reference>
<evidence type="ECO:0000256" key="3">
    <source>
        <dbReference type="ARBA" id="ARBA00022989"/>
    </source>
</evidence>
<keyword evidence="7" id="KW-1185">Reference proteome</keyword>
<dbReference type="InterPro" id="IPR001129">
    <property type="entry name" value="Membr-assoc_MAPEG"/>
</dbReference>
<evidence type="ECO:0000313" key="7">
    <source>
        <dbReference type="Proteomes" id="UP000182932"/>
    </source>
</evidence>
<name>A0A975ZN78_9RHOB</name>
<dbReference type="PANTHER" id="PTHR35371">
    <property type="entry name" value="INNER MEMBRANE PROTEIN"/>
    <property type="match status" value="1"/>
</dbReference>
<keyword evidence="2 5" id="KW-0812">Transmembrane</keyword>
<proteinExistence type="predicted"/>
<feature type="transmembrane region" description="Helical" evidence="5">
    <location>
        <begin position="66"/>
        <end position="83"/>
    </location>
</feature>
<evidence type="ECO:0000313" key="6">
    <source>
        <dbReference type="EMBL" id="SEJ39404.1"/>
    </source>
</evidence>